<keyword evidence="2 4" id="KW-0560">Oxidoreductase</keyword>
<dbReference type="SUPFAM" id="SSF51905">
    <property type="entry name" value="FAD/NAD(P)-binding domain"/>
    <property type="match status" value="1"/>
</dbReference>
<dbReference type="EC" id="1.4.99.6" evidence="4"/>
<dbReference type="RefSeq" id="WP_170842084.1">
    <property type="nucleotide sequence ID" value="NZ_FNZV01000001.1"/>
</dbReference>
<organism evidence="4 5">
    <name type="scientific">Pacificibacter marinus</name>
    <dbReference type="NCBI Taxonomy" id="658057"/>
    <lineage>
        <taxon>Bacteria</taxon>
        <taxon>Pseudomonadati</taxon>
        <taxon>Pseudomonadota</taxon>
        <taxon>Alphaproteobacteria</taxon>
        <taxon>Rhodobacterales</taxon>
        <taxon>Roseobacteraceae</taxon>
        <taxon>Pacificibacter</taxon>
    </lineage>
</organism>
<evidence type="ECO:0000259" key="3">
    <source>
        <dbReference type="Pfam" id="PF01266"/>
    </source>
</evidence>
<dbReference type="GO" id="GO:0008718">
    <property type="term" value="F:D-amino-acid dehydrogenase activity"/>
    <property type="evidence" value="ECO:0007669"/>
    <property type="project" value="TreeGrafter"/>
</dbReference>
<dbReference type="Pfam" id="PF01266">
    <property type="entry name" value="DAO"/>
    <property type="match status" value="1"/>
</dbReference>
<dbReference type="SUPFAM" id="SSF54373">
    <property type="entry name" value="FAD-linked reductases, C-terminal domain"/>
    <property type="match status" value="1"/>
</dbReference>
<keyword evidence="5" id="KW-1185">Reference proteome</keyword>
<dbReference type="InterPro" id="IPR036188">
    <property type="entry name" value="FAD/NAD-bd_sf"/>
</dbReference>
<dbReference type="STRING" id="658057.SAMN04488032_101322"/>
<dbReference type="Gene3D" id="3.30.9.10">
    <property type="entry name" value="D-Amino Acid Oxidase, subunit A, domain 2"/>
    <property type="match status" value="1"/>
</dbReference>
<sequence length="413" mass="44699">MQIVVIGAGVIGITTAWYLARDGHEVTVIEARKGVALETSFGNAGGVCPGFAGPWAAPGMPFKALKWMFRPAAPLKIRPSFSVAQWAWLLRFTANCTPARYAENKTRMQKVAHYSKAQLKALRDETGVEYDHGTGGVLQIFQTKDEADGGRRNAQVLSSLGIAHRLLSPQQACEVEAGLAQSSVELSGALQLTDDETGDCHLFCRALEKLCRTLGVKFRFDTRVTGLQTTGNRVSSIEILQNGTEQSTLEADAIVLATGPQMDLLRALKLNVPVYPVKGYSMTAEITNEDAAPRSSVMDEHSKVMITRLGSRIRAAGVAELAGFNTSMHEPVLSGIRERVEALFPGAADYASAQWWHGFRPMTADGPSQVKRSRYDNLFLNIGHGSNGWTQACGTGKMMADLVAGRPFDAALD</sequence>
<reference evidence="4 5" key="1">
    <citation type="submission" date="2017-03" db="EMBL/GenBank/DDBJ databases">
        <authorList>
            <person name="Afonso C.L."/>
            <person name="Miller P.J."/>
            <person name="Scott M.A."/>
            <person name="Spackman E."/>
            <person name="Goraichik I."/>
            <person name="Dimitrov K.M."/>
            <person name="Suarez D.L."/>
            <person name="Swayne D.E."/>
        </authorList>
    </citation>
    <scope>NUCLEOTIDE SEQUENCE [LARGE SCALE GENOMIC DNA]</scope>
    <source>
        <strain evidence="4 5">CECT 7971</strain>
    </source>
</reference>
<dbReference type="PANTHER" id="PTHR13847:SF280">
    <property type="entry name" value="D-AMINO ACID DEHYDROGENASE"/>
    <property type="match status" value="1"/>
</dbReference>
<dbReference type="InterPro" id="IPR006076">
    <property type="entry name" value="FAD-dep_OxRdtase"/>
</dbReference>
<feature type="domain" description="FAD dependent oxidoreductase" evidence="3">
    <location>
        <begin position="3"/>
        <end position="402"/>
    </location>
</feature>
<dbReference type="Gene3D" id="3.50.50.60">
    <property type="entry name" value="FAD/NAD(P)-binding domain"/>
    <property type="match status" value="2"/>
</dbReference>
<comment type="similarity">
    <text evidence="1">Belongs to the DadA oxidoreductase family.</text>
</comment>
<evidence type="ECO:0000313" key="4">
    <source>
        <dbReference type="EMBL" id="SLN16231.1"/>
    </source>
</evidence>
<dbReference type="GO" id="GO:0055130">
    <property type="term" value="P:D-alanine catabolic process"/>
    <property type="evidence" value="ECO:0007669"/>
    <property type="project" value="TreeGrafter"/>
</dbReference>
<proteinExistence type="inferred from homology"/>
<accession>A0A1Y5RFV1</accession>
<dbReference type="Proteomes" id="UP000193307">
    <property type="component" value="Unassembled WGS sequence"/>
</dbReference>
<dbReference type="AlphaFoldDB" id="A0A1Y5RFV1"/>
<dbReference type="EMBL" id="FWFW01000001">
    <property type="protein sequence ID" value="SLN16231.1"/>
    <property type="molecule type" value="Genomic_DNA"/>
</dbReference>
<evidence type="ECO:0000256" key="2">
    <source>
        <dbReference type="ARBA" id="ARBA00023002"/>
    </source>
</evidence>
<gene>
    <name evidence="4" type="primary">dadA_1</name>
    <name evidence="4" type="ORF">PAM7971_00328</name>
</gene>
<protein>
    <submittedName>
        <fullName evidence="4">D-amino acid dehydrogenase small subunit</fullName>
        <ecNumber evidence="4">1.4.99.6</ecNumber>
    </submittedName>
</protein>
<name>A0A1Y5RFV1_9RHOB</name>
<dbReference type="GO" id="GO:0005886">
    <property type="term" value="C:plasma membrane"/>
    <property type="evidence" value="ECO:0007669"/>
    <property type="project" value="TreeGrafter"/>
</dbReference>
<evidence type="ECO:0000256" key="1">
    <source>
        <dbReference type="ARBA" id="ARBA00009410"/>
    </source>
</evidence>
<dbReference type="GO" id="GO:0005737">
    <property type="term" value="C:cytoplasm"/>
    <property type="evidence" value="ECO:0007669"/>
    <property type="project" value="TreeGrafter"/>
</dbReference>
<dbReference type="NCBIfam" id="NF001933">
    <property type="entry name" value="PRK00711.1"/>
    <property type="match status" value="1"/>
</dbReference>
<evidence type="ECO:0000313" key="5">
    <source>
        <dbReference type="Proteomes" id="UP000193307"/>
    </source>
</evidence>
<dbReference type="PANTHER" id="PTHR13847">
    <property type="entry name" value="SARCOSINE DEHYDROGENASE-RELATED"/>
    <property type="match status" value="1"/>
</dbReference>